<accession>B8ENC0</accession>
<keyword evidence="3" id="KW-1185">Reference proteome</keyword>
<dbReference type="HOGENOM" id="CLU_026771_1_0_5"/>
<proteinExistence type="predicted"/>
<dbReference type="InterPro" id="IPR002575">
    <property type="entry name" value="Aminoglycoside_PTrfase"/>
</dbReference>
<dbReference type="Pfam" id="PF13671">
    <property type="entry name" value="AAA_33"/>
    <property type="match status" value="1"/>
</dbReference>
<dbReference type="eggNOG" id="COG0645">
    <property type="taxonomic scope" value="Bacteria"/>
</dbReference>
<dbReference type="SUPFAM" id="SSF56112">
    <property type="entry name" value="Protein kinase-like (PK-like)"/>
    <property type="match status" value="1"/>
</dbReference>
<dbReference type="InterPro" id="IPR011009">
    <property type="entry name" value="Kinase-like_dom_sf"/>
</dbReference>
<dbReference type="KEGG" id="msl:Msil_0661"/>
<dbReference type="AlphaFoldDB" id="B8ENC0"/>
<dbReference type="InterPro" id="IPR027417">
    <property type="entry name" value="P-loop_NTPase"/>
</dbReference>
<dbReference type="eggNOG" id="COG2187">
    <property type="taxonomic scope" value="Bacteria"/>
</dbReference>
<sequence length="515" mass="55988">METEMAAESADQAEVFAFLGDPATHGLREPVIRIDTHGASVFLAGDDVYKVKRAVRFPFMDFSTLEKRRLACEAEIEANRRNAPDLYLGVIPISRESNHLRLGKGSEIIEWAVHLRRFDENRTLDRLAAQGPLEPKIAAQFGEMVAAAHCKAPVFRDRNATATLRAQIIETGRGLADAGDVFPAEAAARLQGAMLGAFDDVEPLLLRREEAGDVRRCHGDLHLRNIVMIGDAPVLFDALEFDEKLAICDRLYDLAFLLMDFWTRGHFSEANLTMNRYLSASDSLEAQLSGLKALPVFLSLRAAIRARVATLEPSPSPETIASARLLFAAAGDFLAFEAPRLVAIGGRSGTGKTQLARRLAASIGRPPGAVHLRSDVARKRMFRVSELERLPQEAYQPEASVPVYSRLYALAALTLKTGQSVVIDAAFFKESERADAEVATGAGGAFLGLWLDAPLQARLQRVSARHGDASDAGPQVALAQEDVSLGEINWVRVDAAQPPERVAQAALAVLQKPGA</sequence>
<reference evidence="2 3" key="1">
    <citation type="journal article" date="2010" name="J. Bacteriol.">
        <title>Complete genome sequence of the aerobic facultative methanotroph Methylocella silvestris BL2.</title>
        <authorList>
            <person name="Chen Y."/>
            <person name="Crombie A."/>
            <person name="Rahman M.T."/>
            <person name="Dedysh S.N."/>
            <person name="Liesack W."/>
            <person name="Stott M.B."/>
            <person name="Alam M."/>
            <person name="Theisen A.R."/>
            <person name="Murrell J.C."/>
            <person name="Dunfield P.F."/>
        </authorList>
    </citation>
    <scope>NUCLEOTIDE SEQUENCE [LARGE SCALE GENOMIC DNA]</scope>
    <source>
        <strain evidence="3">DSM 15510 / CIP 108128 / LMG 27833 / NCIMB 13906 / BL2</strain>
    </source>
</reference>
<dbReference type="SUPFAM" id="SSF52540">
    <property type="entry name" value="P-loop containing nucleoside triphosphate hydrolases"/>
    <property type="match status" value="1"/>
</dbReference>
<dbReference type="GO" id="GO:0016740">
    <property type="term" value="F:transferase activity"/>
    <property type="evidence" value="ECO:0007669"/>
    <property type="project" value="UniProtKB-KW"/>
</dbReference>
<name>B8ENC0_METSB</name>
<gene>
    <name evidence="2" type="ordered locus">Msil_0661</name>
</gene>
<dbReference type="STRING" id="395965.Msil_0661"/>
<keyword evidence="2" id="KW-0808">Transferase</keyword>
<dbReference type="EMBL" id="CP001280">
    <property type="protein sequence ID" value="ACK49633.1"/>
    <property type="molecule type" value="Genomic_DNA"/>
</dbReference>
<evidence type="ECO:0000259" key="1">
    <source>
        <dbReference type="Pfam" id="PF01636"/>
    </source>
</evidence>
<protein>
    <submittedName>
        <fullName evidence="2">Aminoglycoside phosphotransferase</fullName>
    </submittedName>
</protein>
<feature type="domain" description="Aminoglycoside phosphotransferase" evidence="1">
    <location>
        <begin position="105"/>
        <end position="274"/>
    </location>
</feature>
<dbReference type="Gene3D" id="3.40.50.300">
    <property type="entry name" value="P-loop containing nucleotide triphosphate hydrolases"/>
    <property type="match status" value="1"/>
</dbReference>
<dbReference type="InterPro" id="IPR052732">
    <property type="entry name" value="Cell-binding_unc_protein"/>
</dbReference>
<evidence type="ECO:0000313" key="3">
    <source>
        <dbReference type="Proteomes" id="UP000002257"/>
    </source>
</evidence>
<organism evidence="2 3">
    <name type="scientific">Methylocella silvestris (strain DSM 15510 / CIP 108128 / LMG 27833 / NCIMB 13906 / BL2)</name>
    <dbReference type="NCBI Taxonomy" id="395965"/>
    <lineage>
        <taxon>Bacteria</taxon>
        <taxon>Pseudomonadati</taxon>
        <taxon>Pseudomonadota</taxon>
        <taxon>Alphaproteobacteria</taxon>
        <taxon>Hyphomicrobiales</taxon>
        <taxon>Beijerinckiaceae</taxon>
        <taxon>Methylocella</taxon>
    </lineage>
</organism>
<dbReference type="PANTHER" id="PTHR43883:SF1">
    <property type="entry name" value="GLUCONOKINASE"/>
    <property type="match status" value="1"/>
</dbReference>
<dbReference type="PANTHER" id="PTHR43883">
    <property type="entry name" value="SLR0207 PROTEIN"/>
    <property type="match status" value="1"/>
</dbReference>
<dbReference type="Proteomes" id="UP000002257">
    <property type="component" value="Chromosome"/>
</dbReference>
<evidence type="ECO:0000313" key="2">
    <source>
        <dbReference type="EMBL" id="ACK49633.1"/>
    </source>
</evidence>
<dbReference type="Pfam" id="PF01636">
    <property type="entry name" value="APH"/>
    <property type="match status" value="1"/>
</dbReference>